<dbReference type="InterPro" id="IPR013207">
    <property type="entry name" value="LGFP"/>
</dbReference>
<dbReference type="Proteomes" id="UP001499942">
    <property type="component" value="Unassembled WGS sequence"/>
</dbReference>
<protein>
    <recommendedName>
        <fullName evidence="2">Deoxyribonuclease NucA/NucB domain-containing protein</fullName>
    </recommendedName>
</protein>
<reference evidence="3 4" key="1">
    <citation type="journal article" date="2019" name="Int. J. Syst. Evol. Microbiol.">
        <title>The Global Catalogue of Microorganisms (GCM) 10K type strain sequencing project: providing services to taxonomists for standard genome sequencing and annotation.</title>
        <authorList>
            <consortium name="The Broad Institute Genomics Platform"/>
            <consortium name="The Broad Institute Genome Sequencing Center for Infectious Disease"/>
            <person name="Wu L."/>
            <person name="Ma J."/>
        </authorList>
    </citation>
    <scope>NUCLEOTIDE SEQUENCE [LARGE SCALE GENOMIC DNA]</scope>
    <source>
        <strain evidence="3 4">JCM 5062</strain>
    </source>
</reference>
<dbReference type="InterPro" id="IPR029476">
    <property type="entry name" value="DNase_NucA_NucB"/>
</dbReference>
<evidence type="ECO:0000259" key="2">
    <source>
        <dbReference type="Pfam" id="PF14040"/>
    </source>
</evidence>
<evidence type="ECO:0000313" key="3">
    <source>
        <dbReference type="EMBL" id="GAA2485888.1"/>
    </source>
</evidence>
<organism evidence="3 4">
    <name type="scientific">Streptomyces gobitricini</name>
    <dbReference type="NCBI Taxonomy" id="68211"/>
    <lineage>
        <taxon>Bacteria</taxon>
        <taxon>Bacillati</taxon>
        <taxon>Actinomycetota</taxon>
        <taxon>Actinomycetes</taxon>
        <taxon>Kitasatosporales</taxon>
        <taxon>Streptomycetaceae</taxon>
        <taxon>Streptomyces</taxon>
    </lineage>
</organism>
<dbReference type="RefSeq" id="WP_344358231.1">
    <property type="nucleotide sequence ID" value="NZ_BAAASR010000007.1"/>
</dbReference>
<dbReference type="Pfam" id="PF08310">
    <property type="entry name" value="LGFP"/>
    <property type="match status" value="3"/>
</dbReference>
<evidence type="ECO:0000256" key="1">
    <source>
        <dbReference type="SAM" id="MobiDB-lite"/>
    </source>
</evidence>
<dbReference type="EMBL" id="BAAASR010000007">
    <property type="protein sequence ID" value="GAA2485888.1"/>
    <property type="molecule type" value="Genomic_DNA"/>
</dbReference>
<comment type="caution">
    <text evidence="3">The sequence shown here is derived from an EMBL/GenBank/DDBJ whole genome shotgun (WGS) entry which is preliminary data.</text>
</comment>
<feature type="region of interest" description="Disordered" evidence="1">
    <location>
        <begin position="554"/>
        <end position="584"/>
    </location>
</feature>
<gene>
    <name evidence="3" type="ORF">GCM10010393_16220</name>
</gene>
<keyword evidence="4" id="KW-1185">Reference proteome</keyword>
<feature type="domain" description="Deoxyribonuclease NucA/NucB" evidence="2">
    <location>
        <begin position="546"/>
        <end position="656"/>
    </location>
</feature>
<accession>A0ABN3LKK2</accession>
<proteinExistence type="predicted"/>
<name>A0ABN3LKK2_9ACTN</name>
<sequence>MRSDREQVPRGFSKKDADKAETMEARLAAAGDCQVYWPAPYEVCGAIRNKYNELGGPNSFLSLPKSNELTNPDGYGKRTEFVNGPIYWSPQGGAHPVVNHFFAAWARNGYEAGKVGYPTSDEIVNADGVGRRQYFERSTIYWKLNEAYAVGGAIRDKWGEAGWEGGYLGYPISDEFTTPDGLGRGSRFEHGMIYWTEAYGAHPVSGGLLSKWTLSGYEKGPYGYPIADQKPRGSSFDQEFQFGTMGFPTDPASGATPEEGDIDPTVDEQRPVTLDDFARDANTSAPNPKVSGRLGDLDACKAGISCIREGAAARAPLDDPDEPEDPIIDGPDTHGTTIPAWCTTAPWDGQWRVNRKNACGIWRDQALIVHDTKGAEIGRMPFVVKVGILSSHKSGEMKQEFRIHFGNFINKVGTPTLVYKPSNGSGTYSIDGPASGSIIKPNSTKAIVITWKEKSMADNTSAGATLQLAYSFGNASPDVTHSTPGTIRNSQLRCDSTMKTSRGGYRQGCVVSGFTPTFELTSLTLEQTWHVAEAIKSGLPGAPGRPLHRQADKVKRDINRQLSCPKSGPVRDARRLPGRSCDEYPFASTNEGAATSGGPGRTVHDNCNVKDLPIATGAKGYSVCMIDERQNSHSGSLMWAFHGENRVIDQDAFAVTTSGGTAPPKP</sequence>
<evidence type="ECO:0000313" key="4">
    <source>
        <dbReference type="Proteomes" id="UP001499942"/>
    </source>
</evidence>
<dbReference type="Pfam" id="PF14040">
    <property type="entry name" value="DNase_NucA_NucB"/>
    <property type="match status" value="1"/>
</dbReference>